<reference evidence="1" key="1">
    <citation type="submission" date="2015-05" db="EMBL/GenBank/DDBJ databases">
        <title>Permanent draft genome of Rhodopirellula islandicus K833.</title>
        <authorList>
            <person name="Kizina J."/>
            <person name="Richter M."/>
            <person name="Glockner F.O."/>
            <person name="Harder J."/>
        </authorList>
    </citation>
    <scope>NUCLEOTIDE SEQUENCE [LARGE SCALE GENOMIC DNA]</scope>
    <source>
        <strain evidence="1">K833</strain>
    </source>
</reference>
<organism evidence="1 2">
    <name type="scientific">Rhodopirellula islandica</name>
    <dbReference type="NCBI Taxonomy" id="595434"/>
    <lineage>
        <taxon>Bacteria</taxon>
        <taxon>Pseudomonadati</taxon>
        <taxon>Planctomycetota</taxon>
        <taxon>Planctomycetia</taxon>
        <taxon>Pirellulales</taxon>
        <taxon>Pirellulaceae</taxon>
        <taxon>Rhodopirellula</taxon>
    </lineage>
</organism>
<evidence type="ECO:0000313" key="2">
    <source>
        <dbReference type="Proteomes" id="UP000036367"/>
    </source>
</evidence>
<evidence type="ECO:0000313" key="1">
    <source>
        <dbReference type="EMBL" id="KLU03324.1"/>
    </source>
</evidence>
<keyword evidence="2" id="KW-1185">Reference proteome</keyword>
<dbReference type="STRING" id="595434.RISK_004636"/>
<name>A0A0J1ECQ1_RHOIS</name>
<dbReference type="PATRIC" id="fig|595434.4.peg.4405"/>
<proteinExistence type="predicted"/>
<protein>
    <submittedName>
        <fullName evidence="1">Uncharacterized protein</fullName>
    </submittedName>
</protein>
<gene>
    <name evidence="1" type="ORF">RISK_004636</name>
</gene>
<dbReference type="Proteomes" id="UP000036367">
    <property type="component" value="Unassembled WGS sequence"/>
</dbReference>
<comment type="caution">
    <text evidence="1">The sequence shown here is derived from an EMBL/GenBank/DDBJ whole genome shotgun (WGS) entry which is preliminary data.</text>
</comment>
<accession>A0A0J1ECQ1</accession>
<sequence length="46" mass="5066">MMDGGFQTTFLVKLPVLSDSNAICRCSPPPHTLRRPTYVVPHSSHA</sequence>
<dbReference type="EMBL" id="LECT01000038">
    <property type="protein sequence ID" value="KLU03324.1"/>
    <property type="molecule type" value="Genomic_DNA"/>
</dbReference>
<dbReference type="AlphaFoldDB" id="A0A0J1ECQ1"/>